<evidence type="ECO:0000313" key="3">
    <source>
        <dbReference type="EMBL" id="KAF4624365.1"/>
    </source>
</evidence>
<reference evidence="3 4" key="1">
    <citation type="submission" date="2020-03" db="EMBL/GenBank/DDBJ databases">
        <title>Draft Genome Sequence of Cudoniella acicularis.</title>
        <authorList>
            <person name="Buettner E."/>
            <person name="Kellner H."/>
        </authorList>
    </citation>
    <scope>NUCLEOTIDE SEQUENCE [LARGE SCALE GENOMIC DNA]</scope>
    <source>
        <strain evidence="3 4">DSM 108380</strain>
    </source>
</reference>
<protein>
    <recommendedName>
        <fullName evidence="2">Cyanovirin-N domain-containing protein</fullName>
    </recommendedName>
</protein>
<dbReference type="EMBL" id="JAAMPI010001677">
    <property type="protein sequence ID" value="KAF4624365.1"/>
    <property type="molecule type" value="Genomic_DNA"/>
</dbReference>
<dbReference type="InterPro" id="IPR036673">
    <property type="entry name" value="Cyanovirin-N_sf"/>
</dbReference>
<accession>A0A8H4R6J0</accession>
<dbReference type="Proteomes" id="UP000566819">
    <property type="component" value="Unassembled WGS sequence"/>
</dbReference>
<organism evidence="3 4">
    <name type="scientific">Cudoniella acicularis</name>
    <dbReference type="NCBI Taxonomy" id="354080"/>
    <lineage>
        <taxon>Eukaryota</taxon>
        <taxon>Fungi</taxon>
        <taxon>Dikarya</taxon>
        <taxon>Ascomycota</taxon>
        <taxon>Pezizomycotina</taxon>
        <taxon>Leotiomycetes</taxon>
        <taxon>Helotiales</taxon>
        <taxon>Tricladiaceae</taxon>
        <taxon>Cudoniella</taxon>
    </lineage>
</organism>
<sequence>MQFSSIIFLASLAAPAIVTAGPIIQNQKRSGGWFESCLYSTLDYYVLNTDCGSFHPQIDLNLYIVNTNGEMSVGGGGFGSSCDGCSLASAVLNCNCADANGNKSPVGLNLDASLAYDGNGHLLFN</sequence>
<comment type="caution">
    <text evidence="3">The sequence shown here is derived from an EMBL/GenBank/DDBJ whole genome shotgun (WGS) entry which is preliminary data.</text>
</comment>
<keyword evidence="1" id="KW-0732">Signal</keyword>
<keyword evidence="4" id="KW-1185">Reference proteome</keyword>
<dbReference type="Gene3D" id="2.30.60.10">
    <property type="entry name" value="Cyanovirin-N"/>
    <property type="match status" value="1"/>
</dbReference>
<feature type="chain" id="PRO_5034742765" description="Cyanovirin-N domain-containing protein" evidence="1">
    <location>
        <begin position="21"/>
        <end position="125"/>
    </location>
</feature>
<proteinExistence type="predicted"/>
<evidence type="ECO:0000313" key="4">
    <source>
        <dbReference type="Proteomes" id="UP000566819"/>
    </source>
</evidence>
<dbReference type="InterPro" id="IPR011058">
    <property type="entry name" value="Cyanovirin-N"/>
</dbReference>
<gene>
    <name evidence="3" type="ORF">G7Y89_g13806</name>
</gene>
<feature type="domain" description="Cyanovirin-N" evidence="2">
    <location>
        <begin position="46"/>
        <end position="115"/>
    </location>
</feature>
<name>A0A8H4R6J0_9HELO</name>
<evidence type="ECO:0000259" key="2">
    <source>
        <dbReference type="Pfam" id="PF08881"/>
    </source>
</evidence>
<evidence type="ECO:0000256" key="1">
    <source>
        <dbReference type="SAM" id="SignalP"/>
    </source>
</evidence>
<dbReference type="AlphaFoldDB" id="A0A8H4R6J0"/>
<feature type="signal peptide" evidence="1">
    <location>
        <begin position="1"/>
        <end position="20"/>
    </location>
</feature>
<dbReference type="Pfam" id="PF08881">
    <property type="entry name" value="CVNH"/>
    <property type="match status" value="1"/>
</dbReference>
<dbReference type="SUPFAM" id="SSF51322">
    <property type="entry name" value="Cyanovirin-N"/>
    <property type="match status" value="1"/>
</dbReference>